<gene>
    <name evidence="3" type="ORF">FSCOSCO3_A014161</name>
</gene>
<evidence type="ECO:0000313" key="4">
    <source>
        <dbReference type="Proteomes" id="UP001314229"/>
    </source>
</evidence>
<keyword evidence="2" id="KW-0732">Signal</keyword>
<keyword evidence="1" id="KW-1133">Transmembrane helix</keyword>
<keyword evidence="1" id="KW-0472">Membrane</keyword>
<protein>
    <submittedName>
        <fullName evidence="3">Uncharacterized protein LOC113144438</fullName>
    </submittedName>
</protein>
<feature type="chain" id="PRO_5043460681" evidence="2">
    <location>
        <begin position="18"/>
        <end position="179"/>
    </location>
</feature>
<dbReference type="Proteomes" id="UP001314229">
    <property type="component" value="Unassembled WGS sequence"/>
</dbReference>
<dbReference type="AlphaFoldDB" id="A0AAV1NDK4"/>
<organism evidence="3 4">
    <name type="scientific">Scomber scombrus</name>
    <name type="common">Atlantic mackerel</name>
    <name type="synonym">Scomber vernalis</name>
    <dbReference type="NCBI Taxonomy" id="13677"/>
    <lineage>
        <taxon>Eukaryota</taxon>
        <taxon>Metazoa</taxon>
        <taxon>Chordata</taxon>
        <taxon>Craniata</taxon>
        <taxon>Vertebrata</taxon>
        <taxon>Euteleostomi</taxon>
        <taxon>Actinopterygii</taxon>
        <taxon>Neopterygii</taxon>
        <taxon>Teleostei</taxon>
        <taxon>Neoteleostei</taxon>
        <taxon>Acanthomorphata</taxon>
        <taxon>Pelagiaria</taxon>
        <taxon>Scombriformes</taxon>
        <taxon>Scombridae</taxon>
        <taxon>Scomber</taxon>
    </lineage>
</organism>
<dbReference type="Gene3D" id="2.60.40.10">
    <property type="entry name" value="Immunoglobulins"/>
    <property type="match status" value="1"/>
</dbReference>
<proteinExistence type="predicted"/>
<feature type="signal peptide" evidence="2">
    <location>
        <begin position="1"/>
        <end position="17"/>
    </location>
</feature>
<sequence>MEQTLILLVMLTGLTHAFLTPAETKCNATKNASLCSATLGRPVYIQMMMTNIDQLHFKKGLVKVFSLKNGKVNIQEAFKNRTEFFISNGTFKIISMEKSDVGQYIIEGFDKEGLQVLNLHVKLDVQESNLRILILSVGSGVGVLILVVILVIVLRRRCCDNKKSGHHKKPEESSPQTTF</sequence>
<evidence type="ECO:0000256" key="1">
    <source>
        <dbReference type="SAM" id="Phobius"/>
    </source>
</evidence>
<evidence type="ECO:0000313" key="3">
    <source>
        <dbReference type="EMBL" id="CAK6956567.1"/>
    </source>
</evidence>
<name>A0AAV1NDK4_SCOSC</name>
<feature type="transmembrane region" description="Helical" evidence="1">
    <location>
        <begin position="132"/>
        <end position="154"/>
    </location>
</feature>
<dbReference type="EMBL" id="CAWUFR010000025">
    <property type="protein sequence ID" value="CAK6956567.1"/>
    <property type="molecule type" value="Genomic_DNA"/>
</dbReference>
<keyword evidence="1" id="KW-0812">Transmembrane</keyword>
<dbReference type="InterPro" id="IPR013783">
    <property type="entry name" value="Ig-like_fold"/>
</dbReference>
<comment type="caution">
    <text evidence="3">The sequence shown here is derived from an EMBL/GenBank/DDBJ whole genome shotgun (WGS) entry which is preliminary data.</text>
</comment>
<evidence type="ECO:0000256" key="2">
    <source>
        <dbReference type="SAM" id="SignalP"/>
    </source>
</evidence>
<accession>A0AAV1NDK4</accession>
<reference evidence="3 4" key="1">
    <citation type="submission" date="2024-01" db="EMBL/GenBank/DDBJ databases">
        <authorList>
            <person name="Alioto T."/>
            <person name="Alioto T."/>
            <person name="Gomez Garrido J."/>
        </authorList>
    </citation>
    <scope>NUCLEOTIDE SEQUENCE [LARGE SCALE GENOMIC DNA]</scope>
</reference>
<keyword evidence="4" id="KW-1185">Reference proteome</keyword>